<dbReference type="AlphaFoldDB" id="A0A0L6VVW7"/>
<evidence type="ECO:0000256" key="1">
    <source>
        <dbReference type="SAM" id="MobiDB-lite"/>
    </source>
</evidence>
<feature type="region of interest" description="Disordered" evidence="1">
    <location>
        <begin position="25"/>
        <end position="49"/>
    </location>
</feature>
<feature type="region of interest" description="Disordered" evidence="1">
    <location>
        <begin position="78"/>
        <end position="102"/>
    </location>
</feature>
<keyword evidence="3" id="KW-1185">Reference proteome</keyword>
<dbReference type="VEuPathDB" id="FungiDB:VP01_1037g1"/>
<evidence type="ECO:0000313" key="2">
    <source>
        <dbReference type="EMBL" id="KNZ64365.1"/>
    </source>
</evidence>
<evidence type="ECO:0000313" key="3">
    <source>
        <dbReference type="Proteomes" id="UP000037035"/>
    </source>
</evidence>
<dbReference type="Proteomes" id="UP000037035">
    <property type="component" value="Unassembled WGS sequence"/>
</dbReference>
<dbReference type="EMBL" id="LAVV01000421">
    <property type="protein sequence ID" value="KNZ64365.1"/>
    <property type="molecule type" value="Genomic_DNA"/>
</dbReference>
<gene>
    <name evidence="2" type="ORF">VP01_1037g1</name>
</gene>
<reference evidence="2 3" key="1">
    <citation type="submission" date="2015-08" db="EMBL/GenBank/DDBJ databases">
        <title>Next Generation Sequencing and Analysis of the Genome of Puccinia sorghi L Schw, the Causal Agent of Maize Common Rust.</title>
        <authorList>
            <person name="Rochi L."/>
            <person name="Burguener G."/>
            <person name="Darino M."/>
            <person name="Turjanski A."/>
            <person name="Kreff E."/>
            <person name="Dieguez M.J."/>
            <person name="Sacco F."/>
        </authorList>
    </citation>
    <scope>NUCLEOTIDE SEQUENCE [LARGE SCALE GENOMIC DNA]</scope>
    <source>
        <strain evidence="2 3">RO10H11247</strain>
    </source>
</reference>
<protein>
    <submittedName>
        <fullName evidence="2">Uncharacterized protein</fullName>
    </submittedName>
</protein>
<sequence>MAHSGVPSSVESKNHLQSQFCSLSPLQKDPCLPKPPPMPSQAPKPPHDCLPAITSLPAVHANLCVLTTQSDRDVMSELPQVVIKPRGPKPEPNQPQNTRVMTGQCITQKDIDSTDYDEKQITGKVLNNQYLSIKAMQGEESVRKRGWVTYGKYKLKRVKHTEKPSFLRCFSR</sequence>
<organism evidence="2 3">
    <name type="scientific">Puccinia sorghi</name>
    <dbReference type="NCBI Taxonomy" id="27349"/>
    <lineage>
        <taxon>Eukaryota</taxon>
        <taxon>Fungi</taxon>
        <taxon>Dikarya</taxon>
        <taxon>Basidiomycota</taxon>
        <taxon>Pucciniomycotina</taxon>
        <taxon>Pucciniomycetes</taxon>
        <taxon>Pucciniales</taxon>
        <taxon>Pucciniaceae</taxon>
        <taxon>Puccinia</taxon>
    </lineage>
</organism>
<proteinExistence type="predicted"/>
<name>A0A0L6VVW7_9BASI</name>
<comment type="caution">
    <text evidence="2">The sequence shown here is derived from an EMBL/GenBank/DDBJ whole genome shotgun (WGS) entry which is preliminary data.</text>
</comment>
<feature type="compositionally biased region" description="Pro residues" evidence="1">
    <location>
        <begin position="32"/>
        <end position="44"/>
    </location>
</feature>
<accession>A0A0L6VVW7</accession>